<evidence type="ECO:0000256" key="2">
    <source>
        <dbReference type="SAM" id="MobiDB-lite"/>
    </source>
</evidence>
<keyword evidence="6" id="KW-1185">Reference proteome</keyword>
<evidence type="ECO:0000259" key="3">
    <source>
        <dbReference type="Pfam" id="PF24883"/>
    </source>
</evidence>
<feature type="compositionally biased region" description="Acidic residues" evidence="2">
    <location>
        <begin position="1101"/>
        <end position="1110"/>
    </location>
</feature>
<sequence>MDPVTGVGLAASVIQLVTFSIDCIKIIREVYERGSVAKYDDTAYTTNHLTHLTRSLQQSLQSSSQQSSALSKDERDLLDLSRKCQDCARTLQHELSKLQSRPRSSVLAATCIATRAIWKKPKIEEIGKRLETYRSTLETSLLHRLSQRFEVQRLRNDERFANLDQSLQHVIVGLAESRTALTTLTVQESDQTRAHITSQIQQLEQVRLDDRFYDEVVQSLFYPDIFSRQEQVDHDFDGIKDSYQWIFQEPQMRRARYPWQGSANEIVPGWDDFAMWLKSGHGTYWINAKAGAGKSTLMSYVCQNRRRLELLKEWSIDRILLTPTYFFWAAGSKLQKTVEGMLRSLIYQMLVECRDLVTCLQAEPLHAWNERRLLATLLIMVKQSRVPIAICMFIDGLDEMDSDHHSSLGLIKNLADQDNVKICLSSRPLLVFEEAFSVAPSLKLQDLTYHSIRAYADTQLSDLIQRQVNKRDTHRVNSLVDVIVNRADGVFLWAVIAIRDVRDGLRDIVDLDELTQTVDNLPSQLESLFMLMLNRIKPAYQRDAARFLQIALYCETGSSLTLCKFYFIHSLRSAEDNPLVYGKVAPSEVVEACQTLKIRLSSHTAGLLDLILSEHEDEACVLHKNAEPFLHTRITFLHRTARDFLRENDQAKSFLARKGYTQAEVHIRIARGILSHLAQASEHMPSQDSNHKQDCFRDSRRHFRVVLRQVALAERLLGAAQHGLMQSLDYGLYVPYLVEASKNRIWHGDPFVVDAGVGLVDVVGMAASEGMTLYICDRLNIPYESRKIDLENSYLGQPGFDRSNPATMVWREHRSVEDSRKGLAFLRQASDYRQTLRQFLQVNSDTANPKKDQEWAGDAFAETYLLACCRPTCHNLVQILLRAGANPMVTVAHDPSVETFWDSQQPLRSFWQQWLSFLQTLRYDYMEVNHRSGGSLLNDIYRSLGLTERYVLDTTNFLLASGVDVNQTTGREDSLGLFSYLKRRDFNYYPKDDSDNGFDPTIQATAMFTLEECFSKEPEFRKIADAISSSIQRPTRWLVEIRPPYIRNNSTRLHNLSLSAEDCETLWPLIEKWESSGSAHDLQLLRSTMERMWTDANPETDFTEEVDDDASSQRTDEL</sequence>
<dbReference type="PANTHER" id="PTHR10039:SF5">
    <property type="entry name" value="NACHT DOMAIN-CONTAINING PROTEIN"/>
    <property type="match status" value="1"/>
</dbReference>
<dbReference type="InterPro" id="IPR027417">
    <property type="entry name" value="P-loop_NTPase"/>
</dbReference>
<protein>
    <recommendedName>
        <fullName evidence="7">NACHT domain-containing protein</fullName>
    </recommendedName>
</protein>
<organism evidence="5 6">
    <name type="scientific">Heterodermia speciosa</name>
    <dbReference type="NCBI Taxonomy" id="116794"/>
    <lineage>
        <taxon>Eukaryota</taxon>
        <taxon>Fungi</taxon>
        <taxon>Dikarya</taxon>
        <taxon>Ascomycota</taxon>
        <taxon>Pezizomycotina</taxon>
        <taxon>Lecanoromycetes</taxon>
        <taxon>OSLEUM clade</taxon>
        <taxon>Lecanoromycetidae</taxon>
        <taxon>Caliciales</taxon>
        <taxon>Physciaceae</taxon>
        <taxon>Heterodermia</taxon>
    </lineage>
</organism>
<keyword evidence="1" id="KW-0677">Repeat</keyword>
<feature type="region of interest" description="Disordered" evidence="2">
    <location>
        <begin position="1097"/>
        <end position="1118"/>
    </location>
</feature>
<dbReference type="Proteomes" id="UP000664521">
    <property type="component" value="Unassembled WGS sequence"/>
</dbReference>
<evidence type="ECO:0008006" key="7">
    <source>
        <dbReference type="Google" id="ProtNLM"/>
    </source>
</evidence>
<evidence type="ECO:0000313" key="5">
    <source>
        <dbReference type="EMBL" id="CAF9934373.1"/>
    </source>
</evidence>
<dbReference type="Pfam" id="PF25053">
    <property type="entry name" value="DUF7791"/>
    <property type="match status" value="1"/>
</dbReference>
<dbReference type="Gene3D" id="3.40.50.300">
    <property type="entry name" value="P-loop containing nucleotide triphosphate hydrolases"/>
    <property type="match status" value="1"/>
</dbReference>
<evidence type="ECO:0000259" key="4">
    <source>
        <dbReference type="Pfam" id="PF25053"/>
    </source>
</evidence>
<evidence type="ECO:0000313" key="6">
    <source>
        <dbReference type="Proteomes" id="UP000664521"/>
    </source>
</evidence>
<proteinExistence type="predicted"/>
<dbReference type="InterPro" id="IPR056884">
    <property type="entry name" value="NPHP3-like_N"/>
</dbReference>
<dbReference type="AlphaFoldDB" id="A0A8H3IVM6"/>
<dbReference type="PANTHER" id="PTHR10039">
    <property type="entry name" value="AMELOGENIN"/>
    <property type="match status" value="1"/>
</dbReference>
<evidence type="ECO:0000256" key="1">
    <source>
        <dbReference type="ARBA" id="ARBA00022737"/>
    </source>
</evidence>
<dbReference type="EMBL" id="CAJPDS010000074">
    <property type="protein sequence ID" value="CAF9934373.1"/>
    <property type="molecule type" value="Genomic_DNA"/>
</dbReference>
<feature type="domain" description="DUF7791" evidence="4">
    <location>
        <begin position="535"/>
        <end position="677"/>
    </location>
</feature>
<accession>A0A8H3IVM6</accession>
<gene>
    <name evidence="5" type="ORF">HETSPECPRED_009207</name>
</gene>
<comment type="caution">
    <text evidence="5">The sequence shown here is derived from an EMBL/GenBank/DDBJ whole genome shotgun (WGS) entry which is preliminary data.</text>
</comment>
<reference evidence="5" key="1">
    <citation type="submission" date="2021-03" db="EMBL/GenBank/DDBJ databases">
        <authorList>
            <person name="Tagirdzhanova G."/>
        </authorList>
    </citation>
    <scope>NUCLEOTIDE SEQUENCE</scope>
</reference>
<dbReference type="OrthoDB" id="443402at2759"/>
<dbReference type="Pfam" id="PF24883">
    <property type="entry name" value="NPHP3_N"/>
    <property type="match status" value="1"/>
</dbReference>
<dbReference type="InterPro" id="IPR056693">
    <property type="entry name" value="DUF7791"/>
</dbReference>
<feature type="domain" description="Nephrocystin 3-like N-terminal" evidence="3">
    <location>
        <begin position="272"/>
        <end position="427"/>
    </location>
</feature>
<name>A0A8H3IVM6_9LECA</name>